<dbReference type="HOGENOM" id="CLU_792337_0_0_1"/>
<dbReference type="InterPro" id="IPR018744">
    <property type="entry name" value="DUF2293"/>
</dbReference>
<sequence length="350" mass="39869">MAPIRPKASTKGRKRWGRGKSNHFESRTKRNRKIPRLGINRIERNRTERSSAERQRAERNKVEKSHAVNSIAEKYRAEKQLPWRPPRPLAILAQKHELALSRKALFPQSGPSAASKKPKPVITKSRHGLAKYKPVAQWPSPEPLEMNCLERAPLPPNYVFVPRGDVYVTRHCRSKTKEDHRLVYKVYDNTGKKALGIRVPADVHAAVLRSAEETAESRANAVRARDERELAHNRELLRKQFPLMPAQSLNTILQHAFLKGSGRVGRTTTTPEKEKVILAVEAHIRHVHTPYEELLRSGMPRLEARNKLSRKPCHTTLTIDLTECIRRTRASIATAHAFLSRVFSGSGQRC</sequence>
<organism evidence="3 4">
    <name type="scientific">Emericella nidulans (strain FGSC A4 / ATCC 38163 / CBS 112.46 / NRRL 194 / M139)</name>
    <name type="common">Aspergillus nidulans</name>
    <dbReference type="NCBI Taxonomy" id="227321"/>
    <lineage>
        <taxon>Eukaryota</taxon>
        <taxon>Fungi</taxon>
        <taxon>Dikarya</taxon>
        <taxon>Ascomycota</taxon>
        <taxon>Pezizomycotina</taxon>
        <taxon>Eurotiomycetes</taxon>
        <taxon>Eurotiomycetidae</taxon>
        <taxon>Eurotiales</taxon>
        <taxon>Aspergillaceae</taxon>
        <taxon>Aspergillus</taxon>
        <taxon>Aspergillus subgen. Nidulantes</taxon>
    </lineage>
</organism>
<dbReference type="PANTHER" id="PTHR38113">
    <property type="match status" value="1"/>
</dbReference>
<name>C8VU83_EMENI</name>
<dbReference type="KEGG" id="ani:ANIA_00985"/>
<evidence type="ECO:0000256" key="1">
    <source>
        <dbReference type="SAM" id="MobiDB-lite"/>
    </source>
</evidence>
<dbReference type="InParanoid" id="C8VU83"/>
<feature type="region of interest" description="Disordered" evidence="1">
    <location>
        <begin position="1"/>
        <end position="65"/>
    </location>
</feature>
<dbReference type="eggNOG" id="ENOG502SQI9">
    <property type="taxonomic scope" value="Eukaryota"/>
</dbReference>
<protein>
    <recommendedName>
        <fullName evidence="2">DUF2293 domain-containing protein</fullName>
    </recommendedName>
</protein>
<dbReference type="RefSeq" id="XP_050469096.1">
    <property type="nucleotide sequence ID" value="XM_050613267.1"/>
</dbReference>
<reference evidence="4" key="1">
    <citation type="journal article" date="2005" name="Nature">
        <title>Sequencing of Aspergillus nidulans and comparative analysis with A. fumigatus and A. oryzae.</title>
        <authorList>
            <person name="Galagan J.E."/>
            <person name="Calvo S.E."/>
            <person name="Cuomo C."/>
            <person name="Ma L.J."/>
            <person name="Wortman J.R."/>
            <person name="Batzoglou S."/>
            <person name="Lee S.I."/>
            <person name="Basturkmen M."/>
            <person name="Spevak C.C."/>
            <person name="Clutterbuck J."/>
            <person name="Kapitonov V."/>
            <person name="Jurka J."/>
            <person name="Scazzocchio C."/>
            <person name="Farman M."/>
            <person name="Butler J."/>
            <person name="Purcell S."/>
            <person name="Harris S."/>
            <person name="Braus G.H."/>
            <person name="Draht O."/>
            <person name="Busch S."/>
            <person name="D'Enfert C."/>
            <person name="Bouchier C."/>
            <person name="Goldman G.H."/>
            <person name="Bell-Pedersen D."/>
            <person name="Griffiths-Jones S."/>
            <person name="Doonan J.H."/>
            <person name="Yu J."/>
            <person name="Vienken K."/>
            <person name="Pain A."/>
            <person name="Freitag M."/>
            <person name="Selker E.U."/>
            <person name="Archer D.B."/>
            <person name="Penalva M.A."/>
            <person name="Oakley B.R."/>
            <person name="Momany M."/>
            <person name="Tanaka T."/>
            <person name="Kumagai T."/>
            <person name="Asai K."/>
            <person name="Machida M."/>
            <person name="Nierman W.C."/>
            <person name="Denning D.W."/>
            <person name="Caddick M."/>
            <person name="Hynes M."/>
            <person name="Paoletti M."/>
            <person name="Fischer R."/>
            <person name="Miller B."/>
            <person name="Dyer P."/>
            <person name="Sachs M.S."/>
            <person name="Osmani S.A."/>
            <person name="Birren B.W."/>
        </authorList>
    </citation>
    <scope>NUCLEOTIDE SEQUENCE [LARGE SCALE GENOMIC DNA]</scope>
    <source>
        <strain evidence="4">FGSC A4 / ATCC 38163 / CBS 112.46 / NRRL 194 / M139</strain>
    </source>
</reference>
<evidence type="ECO:0000313" key="4">
    <source>
        <dbReference type="Proteomes" id="UP000000560"/>
    </source>
</evidence>
<feature type="compositionally biased region" description="Basic and acidic residues" evidence="1">
    <location>
        <begin position="41"/>
        <end position="65"/>
    </location>
</feature>
<evidence type="ECO:0000259" key="2">
    <source>
        <dbReference type="Pfam" id="PF10056"/>
    </source>
</evidence>
<dbReference type="PANTHER" id="PTHR38113:SF2">
    <property type="entry name" value="DUF2293 DOMAIN-CONTAINING PROTEIN"/>
    <property type="match status" value="1"/>
</dbReference>
<dbReference type="GeneID" id="2876760"/>
<dbReference type="Pfam" id="PF10056">
    <property type="entry name" value="DUF2293"/>
    <property type="match status" value="1"/>
</dbReference>
<proteinExistence type="predicted"/>
<feature type="domain" description="DUF2293" evidence="2">
    <location>
        <begin position="237"/>
        <end position="310"/>
    </location>
</feature>
<keyword evidence="4" id="KW-1185">Reference proteome</keyword>
<dbReference type="AlphaFoldDB" id="C8VU83"/>
<dbReference type="OrthoDB" id="5381833at2759"/>
<dbReference type="Proteomes" id="UP000000560">
    <property type="component" value="Chromosome VIII"/>
</dbReference>
<accession>C8VU83</accession>
<reference evidence="4" key="2">
    <citation type="journal article" date="2009" name="Fungal Genet. Biol.">
        <title>The 2008 update of the Aspergillus nidulans genome annotation: a community effort.</title>
        <authorList>
            <person name="Wortman J.R."/>
            <person name="Gilsenan J.M."/>
            <person name="Joardar V."/>
            <person name="Deegan J."/>
            <person name="Clutterbuck J."/>
            <person name="Andersen M.R."/>
            <person name="Archer D."/>
            <person name="Bencina M."/>
            <person name="Braus G."/>
            <person name="Coutinho P."/>
            <person name="von Dohren H."/>
            <person name="Doonan J."/>
            <person name="Driessen A.J."/>
            <person name="Durek P."/>
            <person name="Espeso E."/>
            <person name="Fekete E."/>
            <person name="Flipphi M."/>
            <person name="Estrada C.G."/>
            <person name="Geysens S."/>
            <person name="Goldman G."/>
            <person name="de Groot P.W."/>
            <person name="Hansen K."/>
            <person name="Harris S.D."/>
            <person name="Heinekamp T."/>
            <person name="Helmstaedt K."/>
            <person name="Henrissat B."/>
            <person name="Hofmann G."/>
            <person name="Homan T."/>
            <person name="Horio T."/>
            <person name="Horiuchi H."/>
            <person name="James S."/>
            <person name="Jones M."/>
            <person name="Karaffa L."/>
            <person name="Karanyi Z."/>
            <person name="Kato M."/>
            <person name="Keller N."/>
            <person name="Kelly D.E."/>
            <person name="Kiel J.A."/>
            <person name="Kim J.M."/>
            <person name="van der Klei I.J."/>
            <person name="Klis F.M."/>
            <person name="Kovalchuk A."/>
            <person name="Krasevec N."/>
            <person name="Kubicek C.P."/>
            <person name="Liu B."/>
            <person name="Maccabe A."/>
            <person name="Meyer V."/>
            <person name="Mirabito P."/>
            <person name="Miskei M."/>
            <person name="Mos M."/>
            <person name="Mullins J."/>
            <person name="Nelson D.R."/>
            <person name="Nielsen J."/>
            <person name="Oakley B.R."/>
            <person name="Osmani S.A."/>
            <person name="Pakula T."/>
            <person name="Paszewski A."/>
            <person name="Paulsen I."/>
            <person name="Pilsyk S."/>
            <person name="Pocsi I."/>
            <person name="Punt P.J."/>
            <person name="Ram A.F."/>
            <person name="Ren Q."/>
            <person name="Robellet X."/>
            <person name="Robson G."/>
            <person name="Seiboth B."/>
            <person name="van Solingen P."/>
            <person name="Specht T."/>
            <person name="Sun J."/>
            <person name="Taheri-Talesh N."/>
            <person name="Takeshita N."/>
            <person name="Ussery D."/>
            <person name="vanKuyk P.A."/>
            <person name="Visser H."/>
            <person name="van de Vondervoort P.J."/>
            <person name="de Vries R.P."/>
            <person name="Walton J."/>
            <person name="Xiang X."/>
            <person name="Xiong Y."/>
            <person name="Zeng A.P."/>
            <person name="Brandt B.W."/>
            <person name="Cornell M.J."/>
            <person name="van den Hondel C.A."/>
            <person name="Visser J."/>
            <person name="Oliver S.G."/>
            <person name="Turner G."/>
        </authorList>
    </citation>
    <scope>GENOME REANNOTATION</scope>
    <source>
        <strain evidence="4">FGSC A4 / ATCC 38163 / CBS 112.46 / NRRL 194 / M139</strain>
    </source>
</reference>
<feature type="compositionally biased region" description="Basic residues" evidence="1">
    <location>
        <begin position="8"/>
        <end position="21"/>
    </location>
</feature>
<dbReference type="EMBL" id="BN001308">
    <property type="protein sequence ID" value="CBF88393.1"/>
    <property type="molecule type" value="Genomic_DNA"/>
</dbReference>
<evidence type="ECO:0000313" key="3">
    <source>
        <dbReference type="EMBL" id="CBF88393.1"/>
    </source>
</evidence>
<dbReference type="VEuPathDB" id="FungiDB:AN0985"/>
<gene>
    <name evidence="3" type="ORF">ANIA_00985</name>
</gene>